<evidence type="ECO:0000256" key="7">
    <source>
        <dbReference type="ARBA" id="ARBA00022840"/>
    </source>
</evidence>
<evidence type="ECO:0000256" key="4">
    <source>
        <dbReference type="ARBA" id="ARBA00022679"/>
    </source>
</evidence>
<keyword evidence="4" id="KW-0808">Transferase</keyword>
<evidence type="ECO:0000256" key="2">
    <source>
        <dbReference type="ARBA" id="ARBA00012118"/>
    </source>
</evidence>
<dbReference type="Pfam" id="PF00265">
    <property type="entry name" value="TK"/>
    <property type="match status" value="1"/>
</dbReference>
<gene>
    <name evidence="8" type="ORF">LCGC14_2538990</name>
</gene>
<dbReference type="GO" id="GO:0046104">
    <property type="term" value="P:thymidine metabolic process"/>
    <property type="evidence" value="ECO:0007669"/>
    <property type="project" value="TreeGrafter"/>
</dbReference>
<comment type="caution">
    <text evidence="8">The sequence shown here is derived from an EMBL/GenBank/DDBJ whole genome shotgun (WGS) entry which is preliminary data.</text>
</comment>
<comment type="similarity">
    <text evidence="1">Belongs to the thymidine kinase family.</text>
</comment>
<sequence length="158" mass="18330">RSNGISSKFIPDRIYETNLIDHPLDIFKLDLSCHIIAFDEAQFFSDSLFDTVKKLISQNYHVIVCGLDKNFRAEGFNDMPDIIKSADEKLHLKAICEINDCDYEATLTQRLINNLPAKYGSPTVLIERENISERYEARCEKCYQMEYPFDKNIPKLVL</sequence>
<evidence type="ECO:0000313" key="8">
    <source>
        <dbReference type="EMBL" id="KKL12117.1"/>
    </source>
</evidence>
<keyword evidence="6" id="KW-0418">Kinase</keyword>
<keyword evidence="7" id="KW-0067">ATP-binding</keyword>
<feature type="non-terminal residue" evidence="8">
    <location>
        <position position="1"/>
    </location>
</feature>
<dbReference type="SUPFAM" id="SSF52540">
    <property type="entry name" value="P-loop containing nucleoside triphosphate hydrolases"/>
    <property type="match status" value="1"/>
</dbReference>
<proteinExistence type="inferred from homology"/>
<dbReference type="PANTHER" id="PTHR11441:SF0">
    <property type="entry name" value="THYMIDINE KINASE, CYTOSOLIC"/>
    <property type="match status" value="1"/>
</dbReference>
<reference evidence="8" key="1">
    <citation type="journal article" date="2015" name="Nature">
        <title>Complex archaea that bridge the gap between prokaryotes and eukaryotes.</title>
        <authorList>
            <person name="Spang A."/>
            <person name="Saw J.H."/>
            <person name="Jorgensen S.L."/>
            <person name="Zaremba-Niedzwiedzka K."/>
            <person name="Martijn J."/>
            <person name="Lind A.E."/>
            <person name="van Eijk R."/>
            <person name="Schleper C."/>
            <person name="Guy L."/>
            <person name="Ettema T.J."/>
        </authorList>
    </citation>
    <scope>NUCLEOTIDE SEQUENCE</scope>
</reference>
<evidence type="ECO:0000256" key="3">
    <source>
        <dbReference type="ARBA" id="ARBA00022634"/>
    </source>
</evidence>
<dbReference type="Gene3D" id="3.40.50.300">
    <property type="entry name" value="P-loop containing nucleotide triphosphate hydrolases"/>
    <property type="match status" value="1"/>
</dbReference>
<accession>A0A0F9BE40</accession>
<dbReference type="AlphaFoldDB" id="A0A0F9BE40"/>
<keyword evidence="5" id="KW-0547">Nucleotide-binding</keyword>
<evidence type="ECO:0000256" key="6">
    <source>
        <dbReference type="ARBA" id="ARBA00022777"/>
    </source>
</evidence>
<dbReference type="InterPro" id="IPR027417">
    <property type="entry name" value="P-loop_NTPase"/>
</dbReference>
<dbReference type="EC" id="2.7.1.21" evidence="2"/>
<dbReference type="Gene3D" id="3.30.60.20">
    <property type="match status" value="1"/>
</dbReference>
<name>A0A0F9BE40_9ZZZZ</name>
<dbReference type="SUPFAM" id="SSF57716">
    <property type="entry name" value="Glucocorticoid receptor-like (DNA-binding domain)"/>
    <property type="match status" value="1"/>
</dbReference>
<dbReference type="GO" id="GO:0005524">
    <property type="term" value="F:ATP binding"/>
    <property type="evidence" value="ECO:0007669"/>
    <property type="project" value="UniProtKB-KW"/>
</dbReference>
<organism evidence="8">
    <name type="scientific">marine sediment metagenome</name>
    <dbReference type="NCBI Taxonomy" id="412755"/>
    <lineage>
        <taxon>unclassified sequences</taxon>
        <taxon>metagenomes</taxon>
        <taxon>ecological metagenomes</taxon>
    </lineage>
</organism>
<dbReference type="PANTHER" id="PTHR11441">
    <property type="entry name" value="THYMIDINE KINASE"/>
    <property type="match status" value="1"/>
</dbReference>
<evidence type="ECO:0000256" key="5">
    <source>
        <dbReference type="ARBA" id="ARBA00022741"/>
    </source>
</evidence>
<dbReference type="InterPro" id="IPR001267">
    <property type="entry name" value="Thymidine_kinase"/>
</dbReference>
<dbReference type="EMBL" id="LAZR01041387">
    <property type="protein sequence ID" value="KKL12117.1"/>
    <property type="molecule type" value="Genomic_DNA"/>
</dbReference>
<dbReference type="GO" id="GO:0004797">
    <property type="term" value="F:thymidine kinase activity"/>
    <property type="evidence" value="ECO:0007669"/>
    <property type="project" value="UniProtKB-EC"/>
</dbReference>
<keyword evidence="3" id="KW-0237">DNA synthesis</keyword>
<dbReference type="GO" id="GO:0071897">
    <property type="term" value="P:DNA biosynthetic process"/>
    <property type="evidence" value="ECO:0007669"/>
    <property type="project" value="UniProtKB-KW"/>
</dbReference>
<dbReference type="GO" id="GO:0005829">
    <property type="term" value="C:cytosol"/>
    <property type="evidence" value="ECO:0007669"/>
    <property type="project" value="TreeGrafter"/>
</dbReference>
<protein>
    <recommendedName>
        <fullName evidence="2">thymidine kinase</fullName>
        <ecNumber evidence="2">2.7.1.21</ecNumber>
    </recommendedName>
</protein>
<evidence type="ECO:0000256" key="1">
    <source>
        <dbReference type="ARBA" id="ARBA00007587"/>
    </source>
</evidence>